<evidence type="ECO:0000313" key="2">
    <source>
        <dbReference type="Proteomes" id="UP001156140"/>
    </source>
</evidence>
<proteinExistence type="predicted"/>
<organism evidence="1 2">
    <name type="scientific">Paradevosia shaoguanensis</name>
    <dbReference type="NCBI Taxonomy" id="1335043"/>
    <lineage>
        <taxon>Bacteria</taxon>
        <taxon>Pseudomonadati</taxon>
        <taxon>Pseudomonadota</taxon>
        <taxon>Alphaproteobacteria</taxon>
        <taxon>Hyphomicrobiales</taxon>
        <taxon>Devosiaceae</taxon>
        <taxon>Paradevosia</taxon>
    </lineage>
</organism>
<evidence type="ECO:0000313" key="1">
    <source>
        <dbReference type="EMBL" id="MCI0128178.1"/>
    </source>
</evidence>
<protein>
    <submittedName>
        <fullName evidence="1">Uncharacterized protein</fullName>
    </submittedName>
</protein>
<dbReference type="AlphaFoldDB" id="A0AA41QQ00"/>
<dbReference type="RefSeq" id="WP_035028690.1">
    <property type="nucleotide sequence ID" value="NZ_CP068983.1"/>
</dbReference>
<keyword evidence="2" id="KW-1185">Reference proteome</keyword>
<comment type="caution">
    <text evidence="1">The sequence shown here is derived from an EMBL/GenBank/DDBJ whole genome shotgun (WGS) entry which is preliminary data.</text>
</comment>
<gene>
    <name evidence="1" type="ORF">ML536_15215</name>
</gene>
<name>A0AA41QQ00_9HYPH</name>
<dbReference type="Proteomes" id="UP001156140">
    <property type="component" value="Unassembled WGS sequence"/>
</dbReference>
<dbReference type="EMBL" id="JALAZD010000001">
    <property type="protein sequence ID" value="MCI0128178.1"/>
    <property type="molecule type" value="Genomic_DNA"/>
</dbReference>
<dbReference type="PROSITE" id="PS51257">
    <property type="entry name" value="PROKAR_LIPOPROTEIN"/>
    <property type="match status" value="1"/>
</dbReference>
<accession>A0AA41QQ00</accession>
<sequence length="106" mass="12272">MHSDKAKYCTYVLWLSGCSRQTIAGWTGLAESQVRGIVSRSPWHNRTSIPREERQRLLQDYRAVRFNGDGTAIDGGLLDRHDWVPRDEGYYLQPQSSYRQQRSVNA</sequence>
<reference evidence="1" key="1">
    <citation type="submission" date="2022-03" db="EMBL/GenBank/DDBJ databases">
        <title>The complete genome sequence of a Methyloterrigena soli.</title>
        <authorList>
            <person name="Zi Z."/>
        </authorList>
    </citation>
    <scope>NUCLEOTIDE SEQUENCE</scope>
    <source>
        <strain evidence="1">M48</strain>
    </source>
</reference>